<evidence type="ECO:0000313" key="5">
    <source>
        <dbReference type="Proteomes" id="UP000246132"/>
    </source>
</evidence>
<comment type="pathway">
    <text evidence="1">Cofactor biosynthesis; thiamine diphosphate biosynthesis.</text>
</comment>
<accession>A0A3A8AES8</accession>
<name>A0A3A8AES8_9HYPH</name>
<dbReference type="SUPFAM" id="SSF51391">
    <property type="entry name" value="Thiamin phosphate synthase"/>
    <property type="match status" value="1"/>
</dbReference>
<keyword evidence="4" id="KW-0808">Transferase</keyword>
<organism evidence="4 5">
    <name type="scientific">Oceaniradius stylonematis</name>
    <dbReference type="NCBI Taxonomy" id="2184161"/>
    <lineage>
        <taxon>Bacteria</taxon>
        <taxon>Pseudomonadati</taxon>
        <taxon>Pseudomonadota</taxon>
        <taxon>Alphaproteobacteria</taxon>
        <taxon>Hyphomicrobiales</taxon>
        <taxon>Ahrensiaceae</taxon>
        <taxon>Oceaniradius</taxon>
    </lineage>
</organism>
<dbReference type="CDD" id="cd00564">
    <property type="entry name" value="TMP_TenI"/>
    <property type="match status" value="1"/>
</dbReference>
<dbReference type="GO" id="GO:0004789">
    <property type="term" value="F:thiamine-phosphate diphosphorylase activity"/>
    <property type="evidence" value="ECO:0007669"/>
    <property type="project" value="UniProtKB-EC"/>
</dbReference>
<sequence length="220" mass="22584">MPTQDIVDNRCRLVLVTPADHAAEDLARQLAAAGGGGDVASVIVPQYGLDEDAYQALLETVVPAGQAIGAAVIAAGEARIAARAGADGIHVRGDAATVARAMDEHGGRWIVGAEAGKSRHGALEVGEARPDYVFFGRLGADTHPEPHAGALENAAWWAEFVEVPAVLMGGHDLNHLDRAAASGADFVALSHAVLGADADAEAAVRAANEILSRHVFAEAV</sequence>
<dbReference type="Pfam" id="PF02581">
    <property type="entry name" value="TMP-TENI"/>
    <property type="match status" value="1"/>
</dbReference>
<reference evidence="4 5" key="1">
    <citation type="journal article" date="2018" name="Int. J. Syst. Bacteriol.">
        <title>Oceaniradius stylonemae gen. nov., sp. nov., isolated from a red alga, Stylonema cornu-cervi.</title>
        <authorList>
            <person name="Jeong S."/>
        </authorList>
    </citation>
    <scope>NUCLEOTIDE SEQUENCE [LARGE SCALE GENOMIC DNA]</scope>
    <source>
        <strain evidence="4 5">StC1</strain>
    </source>
</reference>
<dbReference type="PANTHER" id="PTHR20857">
    <property type="entry name" value="THIAMINE-PHOSPHATE PYROPHOSPHORYLASE"/>
    <property type="match status" value="1"/>
</dbReference>
<dbReference type="InterPro" id="IPR036206">
    <property type="entry name" value="ThiamineP_synth_sf"/>
</dbReference>
<dbReference type="EMBL" id="QFWV02000008">
    <property type="protein sequence ID" value="RKF06170.1"/>
    <property type="molecule type" value="Genomic_DNA"/>
</dbReference>
<dbReference type="AlphaFoldDB" id="A0A3A8AES8"/>
<protein>
    <submittedName>
        <fullName evidence="4">Thiamine phosphate synthase</fullName>
        <ecNumber evidence="4">2.5.1.3</ecNumber>
    </submittedName>
</protein>
<dbReference type="GO" id="GO:0005737">
    <property type="term" value="C:cytoplasm"/>
    <property type="evidence" value="ECO:0007669"/>
    <property type="project" value="TreeGrafter"/>
</dbReference>
<evidence type="ECO:0000256" key="1">
    <source>
        <dbReference type="ARBA" id="ARBA00004948"/>
    </source>
</evidence>
<dbReference type="RefSeq" id="WP_109768850.1">
    <property type="nucleotide sequence ID" value="NZ_QFWV02000008.1"/>
</dbReference>
<evidence type="ECO:0000256" key="2">
    <source>
        <dbReference type="ARBA" id="ARBA00022977"/>
    </source>
</evidence>
<evidence type="ECO:0000313" key="4">
    <source>
        <dbReference type="EMBL" id="RKF06170.1"/>
    </source>
</evidence>
<dbReference type="Gene3D" id="3.20.20.70">
    <property type="entry name" value="Aldolase class I"/>
    <property type="match status" value="1"/>
</dbReference>
<dbReference type="EC" id="2.5.1.3" evidence="4"/>
<gene>
    <name evidence="4" type="ORF">DEM25_016215</name>
</gene>
<keyword evidence="2" id="KW-0784">Thiamine biosynthesis</keyword>
<dbReference type="PANTHER" id="PTHR20857:SF23">
    <property type="entry name" value="THIAMINE BIOSYNTHETIC BIFUNCTIONAL ENZYME"/>
    <property type="match status" value="1"/>
</dbReference>
<dbReference type="Proteomes" id="UP000246132">
    <property type="component" value="Unassembled WGS sequence"/>
</dbReference>
<dbReference type="OrthoDB" id="7159061at2"/>
<comment type="caution">
    <text evidence="4">The sequence shown here is derived from an EMBL/GenBank/DDBJ whole genome shotgun (WGS) entry which is preliminary data.</text>
</comment>
<dbReference type="GO" id="GO:0009228">
    <property type="term" value="P:thiamine biosynthetic process"/>
    <property type="evidence" value="ECO:0007669"/>
    <property type="project" value="UniProtKB-KW"/>
</dbReference>
<dbReference type="NCBIfam" id="NF005080">
    <property type="entry name" value="PRK06512.1"/>
    <property type="match status" value="1"/>
</dbReference>
<evidence type="ECO:0000259" key="3">
    <source>
        <dbReference type="Pfam" id="PF02581"/>
    </source>
</evidence>
<keyword evidence="5" id="KW-1185">Reference proteome</keyword>
<dbReference type="InterPro" id="IPR013785">
    <property type="entry name" value="Aldolase_TIM"/>
</dbReference>
<dbReference type="InterPro" id="IPR022998">
    <property type="entry name" value="ThiamineP_synth_TenI"/>
</dbReference>
<feature type="domain" description="Thiamine phosphate synthase/TenI" evidence="3">
    <location>
        <begin position="13"/>
        <end position="193"/>
    </location>
</feature>
<proteinExistence type="predicted"/>